<accession>A0A815XL87</accession>
<dbReference type="SUPFAM" id="SSF103657">
    <property type="entry name" value="BAR/IMD domain-like"/>
    <property type="match status" value="1"/>
</dbReference>
<name>A0A815XL87_9BILA</name>
<protein>
    <submittedName>
        <fullName evidence="1">Uncharacterized protein</fullName>
    </submittedName>
</protein>
<proteinExistence type="predicted"/>
<evidence type="ECO:0000313" key="2">
    <source>
        <dbReference type="Proteomes" id="UP000663845"/>
    </source>
</evidence>
<dbReference type="Gene3D" id="1.20.1270.60">
    <property type="entry name" value="Arfaptin homology (AH) domain/BAR domain"/>
    <property type="match status" value="1"/>
</dbReference>
<dbReference type="EMBL" id="CAJNOG010006367">
    <property type="protein sequence ID" value="CAF1559389.1"/>
    <property type="molecule type" value="Genomic_DNA"/>
</dbReference>
<feature type="non-terminal residue" evidence="1">
    <location>
        <position position="1"/>
    </location>
</feature>
<comment type="caution">
    <text evidence="1">The sequence shown here is derived from an EMBL/GenBank/DDBJ whole genome shotgun (WGS) entry which is preliminary data.</text>
</comment>
<organism evidence="1 2">
    <name type="scientific">Adineta steineri</name>
    <dbReference type="NCBI Taxonomy" id="433720"/>
    <lineage>
        <taxon>Eukaryota</taxon>
        <taxon>Metazoa</taxon>
        <taxon>Spiralia</taxon>
        <taxon>Gnathifera</taxon>
        <taxon>Rotifera</taxon>
        <taxon>Eurotatoria</taxon>
        <taxon>Bdelloidea</taxon>
        <taxon>Adinetida</taxon>
        <taxon>Adinetidae</taxon>
        <taxon>Adineta</taxon>
    </lineage>
</organism>
<dbReference type="InterPro" id="IPR027267">
    <property type="entry name" value="AH/BAR_dom_sf"/>
</dbReference>
<dbReference type="Proteomes" id="UP000663845">
    <property type="component" value="Unassembled WGS sequence"/>
</dbReference>
<reference evidence="1" key="1">
    <citation type="submission" date="2021-02" db="EMBL/GenBank/DDBJ databases">
        <authorList>
            <person name="Nowell W R."/>
        </authorList>
    </citation>
    <scope>NUCLEOTIDE SEQUENCE</scope>
</reference>
<evidence type="ECO:0000313" key="1">
    <source>
        <dbReference type="EMBL" id="CAF1559389.1"/>
    </source>
</evidence>
<feature type="non-terminal residue" evidence="1">
    <location>
        <position position="68"/>
    </location>
</feature>
<dbReference type="AlphaFoldDB" id="A0A815XL87"/>
<gene>
    <name evidence="1" type="ORF">JYZ213_LOCUS46788</name>
</gene>
<sequence length="68" mass="8009">CTKFQEFEGEHVDKMLSFSLNYSEILKRNNEQTRIAQNDFHEKIKQFTGTDLIETFVELKKTGIERPG</sequence>